<dbReference type="Pfam" id="PF03704">
    <property type="entry name" value="BTAD"/>
    <property type="match status" value="1"/>
</dbReference>
<keyword evidence="3" id="KW-0805">Transcription regulation</keyword>
<dbReference type="Proteomes" id="UP001596105">
    <property type="component" value="Unassembled WGS sequence"/>
</dbReference>
<keyword evidence="2" id="KW-0067">ATP-binding</keyword>
<evidence type="ECO:0000313" key="6">
    <source>
        <dbReference type="EMBL" id="MFC5469316.1"/>
    </source>
</evidence>
<dbReference type="SUPFAM" id="SSF48452">
    <property type="entry name" value="TPR-like"/>
    <property type="match status" value="3"/>
</dbReference>
<dbReference type="InterPro" id="IPR027417">
    <property type="entry name" value="P-loop_NTPase"/>
</dbReference>
<evidence type="ECO:0000256" key="2">
    <source>
        <dbReference type="ARBA" id="ARBA00022840"/>
    </source>
</evidence>
<dbReference type="Gene3D" id="1.25.40.10">
    <property type="entry name" value="Tetratricopeptide repeat domain"/>
    <property type="match status" value="3"/>
</dbReference>
<keyword evidence="1" id="KW-0547">Nucleotide-binding</keyword>
<dbReference type="PANTHER" id="PTHR16305">
    <property type="entry name" value="TESTICULAR SOLUBLE ADENYLYL CYCLASE"/>
    <property type="match status" value="1"/>
</dbReference>
<dbReference type="InterPro" id="IPR036388">
    <property type="entry name" value="WH-like_DNA-bd_sf"/>
</dbReference>
<dbReference type="InterPro" id="IPR005158">
    <property type="entry name" value="BTAD"/>
</dbReference>
<dbReference type="SUPFAM" id="SSF46894">
    <property type="entry name" value="C-terminal effector domain of the bipartite response regulators"/>
    <property type="match status" value="1"/>
</dbReference>
<accession>A0ABW0LVH1</accession>
<name>A0ABW0LVH1_9BACL</name>
<gene>
    <name evidence="6" type="ORF">ACFPPD_11340</name>
</gene>
<dbReference type="Gene3D" id="1.10.10.10">
    <property type="entry name" value="Winged helix-like DNA-binding domain superfamily/Winged helix DNA-binding domain"/>
    <property type="match status" value="1"/>
</dbReference>
<dbReference type="Pfam" id="PF13191">
    <property type="entry name" value="AAA_16"/>
    <property type="match status" value="1"/>
</dbReference>
<evidence type="ECO:0000256" key="3">
    <source>
        <dbReference type="ARBA" id="ARBA00023015"/>
    </source>
</evidence>
<proteinExistence type="predicted"/>
<sequence length="1109" mass="127313">MIRIHLLGNFKLLYEDKPITSITGGNVLLLLAYLLLNRNSPQSRKYVSFLFWPDSTEKQALTNLRNLYHQLRKCLPDADRYLVADALSLKWNPDSPYLLDMEDFERSAEGSSLHDLKRAIELYAGPLLPGSYDDWIESERERLQRLYQASLERLVSKLETNRLYLEAISYSERLISSDNLKEEYYRILMRLHALNNDITGLAKIYNDCTNTLKKELGIQPSDVTYKLYHSLMQEETDPAFHQMADAAPFVGRHREWESLLSVWRSPLANPSFVLLEGEPGIGKTRVAEEFKAWLVKQGISVGFAKCYSAAGGLAFAPITAWLKSRSQRIQNLSPVWLTEIARLMPELSVQHPELTAPGPLTENWQKVKTFDAIEHSLFDHDKPCVLFLDDIQWCDAESLEWLQYLFRQDGKSKIVLVATKRSGEEKKELTALLASLHKANMLTNVRLHPLSNDESKQLASAISERKLYSRLSDKFFEDAGGNPLIVVETMRSLQNTLHDTANLHWAPVIHKIISTRILQLPEQAQNLLHLASVINRPFTLELLKQSSGSDPDTILHQSELLVKQHIFRELGDGWFEFSHDRLRETAYQTLSEVARHRYHEQVAVALESNHEGELDSVAGQIAHHLDSAGMKRRAVPYYKQAAKVAEKVHALDKMSSYYGRLLEIVPETDKHPIVLELGRLREIAGRRDEAQAVYENWLATNGSHLSMQQKAQCKTALGNCLMLKSDYKEALAYLKQAHLEFEWAGDLQGISSVLSVMAILHYYKGDSQESLKCFDRRMAMDSKFGDMKDDSRIAGLIGNIFLEQYDLDKALYWYKEMIRLAKDDKILVSHSLAGLSLVYIHLEQYDKATFCINEKLAHARVLGERLGVSNAVGMLGFIYSKLGDYERMKACYAYAISEACAVGDMRVGAYMLGRFGFSLTRQPDRETSDTLIELSVRYIRKINAPSFLCAILHLQALTMSERKGNDLVALEITEEALDLAIRLKRTHYMFRFTLLQVCLNYNLRRISEQEAWKQYQDLREIQPYLQDQAAIDYECWKRGLILGEQVEAAAHNYLSLYHTTHNEDYRLRFMEMTGQELEREHDFPPLPSEVEPVRVDMKELEKKFQSMFS</sequence>
<dbReference type="InterPro" id="IPR041664">
    <property type="entry name" value="AAA_16"/>
</dbReference>
<dbReference type="EMBL" id="JBHSMH010000030">
    <property type="protein sequence ID" value="MFC5469316.1"/>
    <property type="molecule type" value="Genomic_DNA"/>
</dbReference>
<feature type="domain" description="Bacterial transcriptional activator" evidence="5">
    <location>
        <begin position="99"/>
        <end position="232"/>
    </location>
</feature>
<evidence type="ECO:0000256" key="4">
    <source>
        <dbReference type="ARBA" id="ARBA00023163"/>
    </source>
</evidence>
<dbReference type="SMART" id="SM00028">
    <property type="entry name" value="TPR"/>
    <property type="match status" value="6"/>
</dbReference>
<dbReference type="InterPro" id="IPR019734">
    <property type="entry name" value="TPR_rpt"/>
</dbReference>
<dbReference type="Pfam" id="PF13181">
    <property type="entry name" value="TPR_8"/>
    <property type="match status" value="1"/>
</dbReference>
<keyword evidence="7" id="KW-1185">Reference proteome</keyword>
<dbReference type="InterPro" id="IPR011990">
    <property type="entry name" value="TPR-like_helical_dom_sf"/>
</dbReference>
<keyword evidence="4" id="KW-0804">Transcription</keyword>
<evidence type="ECO:0000259" key="5">
    <source>
        <dbReference type="SMART" id="SM01043"/>
    </source>
</evidence>
<comment type="caution">
    <text evidence="6">The sequence shown here is derived from an EMBL/GenBank/DDBJ whole genome shotgun (WGS) entry which is preliminary data.</text>
</comment>
<dbReference type="InterPro" id="IPR016032">
    <property type="entry name" value="Sig_transdc_resp-reg_C-effctor"/>
</dbReference>
<dbReference type="RefSeq" id="WP_209749358.1">
    <property type="nucleotide sequence ID" value="NZ_JBHSMH010000030.1"/>
</dbReference>
<organism evidence="6 7">
    <name type="scientific">Cohnella suwonensis</name>
    <dbReference type="NCBI Taxonomy" id="696072"/>
    <lineage>
        <taxon>Bacteria</taxon>
        <taxon>Bacillati</taxon>
        <taxon>Bacillota</taxon>
        <taxon>Bacilli</taxon>
        <taxon>Bacillales</taxon>
        <taxon>Paenibacillaceae</taxon>
        <taxon>Cohnella</taxon>
    </lineage>
</organism>
<evidence type="ECO:0000256" key="1">
    <source>
        <dbReference type="ARBA" id="ARBA00022741"/>
    </source>
</evidence>
<protein>
    <submittedName>
        <fullName evidence="6">AAA family ATPase</fullName>
    </submittedName>
</protein>
<dbReference type="SUPFAM" id="SSF52540">
    <property type="entry name" value="P-loop containing nucleoside triphosphate hydrolases"/>
    <property type="match status" value="1"/>
</dbReference>
<reference evidence="7" key="1">
    <citation type="journal article" date="2019" name="Int. J. Syst. Evol. Microbiol.">
        <title>The Global Catalogue of Microorganisms (GCM) 10K type strain sequencing project: providing services to taxonomists for standard genome sequencing and annotation.</title>
        <authorList>
            <consortium name="The Broad Institute Genomics Platform"/>
            <consortium name="The Broad Institute Genome Sequencing Center for Infectious Disease"/>
            <person name="Wu L."/>
            <person name="Ma J."/>
        </authorList>
    </citation>
    <scope>NUCLEOTIDE SEQUENCE [LARGE SCALE GENOMIC DNA]</scope>
    <source>
        <strain evidence="7">CCUG 57113</strain>
    </source>
</reference>
<evidence type="ECO:0000313" key="7">
    <source>
        <dbReference type="Proteomes" id="UP001596105"/>
    </source>
</evidence>
<dbReference type="SMART" id="SM01043">
    <property type="entry name" value="BTAD"/>
    <property type="match status" value="1"/>
</dbReference>
<dbReference type="PANTHER" id="PTHR16305:SF28">
    <property type="entry name" value="GUANYLATE CYCLASE DOMAIN-CONTAINING PROTEIN"/>
    <property type="match status" value="1"/>
</dbReference>